<keyword evidence="3" id="KW-1185">Reference proteome</keyword>
<dbReference type="InterPro" id="IPR007325">
    <property type="entry name" value="KFase/CYL"/>
</dbReference>
<name>A0A2V1D5V5_9PLEO</name>
<dbReference type="GO" id="GO:0019441">
    <property type="term" value="P:L-tryptophan catabolic process to kynurenine"/>
    <property type="evidence" value="ECO:0007669"/>
    <property type="project" value="InterPro"/>
</dbReference>
<dbReference type="AlphaFoldDB" id="A0A2V1D5V5"/>
<evidence type="ECO:0000256" key="1">
    <source>
        <dbReference type="ARBA" id="ARBA00007865"/>
    </source>
</evidence>
<accession>A0A2V1D5V5</accession>
<evidence type="ECO:0000313" key="3">
    <source>
        <dbReference type="Proteomes" id="UP000244855"/>
    </source>
</evidence>
<organism evidence="2 3">
    <name type="scientific">Periconia macrospinosa</name>
    <dbReference type="NCBI Taxonomy" id="97972"/>
    <lineage>
        <taxon>Eukaryota</taxon>
        <taxon>Fungi</taxon>
        <taxon>Dikarya</taxon>
        <taxon>Ascomycota</taxon>
        <taxon>Pezizomycotina</taxon>
        <taxon>Dothideomycetes</taxon>
        <taxon>Pleosporomycetidae</taxon>
        <taxon>Pleosporales</taxon>
        <taxon>Massarineae</taxon>
        <taxon>Periconiaceae</taxon>
        <taxon>Periconia</taxon>
    </lineage>
</organism>
<sequence>MAASAIAQERFTAAIFDASFDSLPDKTQVWIGQPGSREEGLGRLNMLTPDVVAKAASEIRTGRRTALNWDLQKLEYPLFGRQPCQHTISPVLDGLFFDDVYEFNPQAGSQWDGLRHMQKTINGTGEQRFYGGVTVEEVLDRSNDRIGIHHWAKEGIAGRGVLIDYASWAEKKGLKYSVFTNHTVKIEEIQEIVKESKITFQKGDILLIRIGLTREWDTLSEQRKQTFGANLESPSAGVEATEDVLRFIWDNQIAAVAGDAIGWEVLPPIDFGPNFLHPTLLAGWGMPIGEMFDLEELSRICKEEGRWTFFLSSSPLNMRGGISSPPNCMAVF</sequence>
<reference evidence="2 3" key="1">
    <citation type="journal article" date="2018" name="Sci. Rep.">
        <title>Comparative genomics provides insights into the lifestyle and reveals functional heterogeneity of dark septate endophytic fungi.</title>
        <authorList>
            <person name="Knapp D.G."/>
            <person name="Nemeth J.B."/>
            <person name="Barry K."/>
            <person name="Hainaut M."/>
            <person name="Henrissat B."/>
            <person name="Johnson J."/>
            <person name="Kuo A."/>
            <person name="Lim J.H.P."/>
            <person name="Lipzen A."/>
            <person name="Nolan M."/>
            <person name="Ohm R.A."/>
            <person name="Tamas L."/>
            <person name="Grigoriev I.V."/>
            <person name="Spatafora J.W."/>
            <person name="Nagy L.G."/>
            <person name="Kovacs G.M."/>
        </authorList>
    </citation>
    <scope>NUCLEOTIDE SEQUENCE [LARGE SCALE GENOMIC DNA]</scope>
    <source>
        <strain evidence="2 3">DSE2036</strain>
    </source>
</reference>
<dbReference type="InterPro" id="IPR037175">
    <property type="entry name" value="KFase_sf"/>
</dbReference>
<dbReference type="PANTHER" id="PTHR34861:SF8">
    <property type="entry name" value="CYCLASE"/>
    <property type="match status" value="1"/>
</dbReference>
<evidence type="ECO:0008006" key="4">
    <source>
        <dbReference type="Google" id="ProtNLM"/>
    </source>
</evidence>
<dbReference type="PANTHER" id="PTHR34861">
    <property type="match status" value="1"/>
</dbReference>
<comment type="similarity">
    <text evidence="1">Belongs to the Cyclase 1 superfamily.</text>
</comment>
<dbReference type="SUPFAM" id="SSF102198">
    <property type="entry name" value="Putative cyclase"/>
    <property type="match status" value="1"/>
</dbReference>
<proteinExistence type="inferred from homology"/>
<dbReference type="OrthoDB" id="5396at2759"/>
<dbReference type="Pfam" id="PF04199">
    <property type="entry name" value="Cyclase"/>
    <property type="match status" value="1"/>
</dbReference>
<dbReference type="Gene3D" id="3.50.30.50">
    <property type="entry name" value="Putative cyclase"/>
    <property type="match status" value="1"/>
</dbReference>
<evidence type="ECO:0000313" key="2">
    <source>
        <dbReference type="EMBL" id="PVH93411.1"/>
    </source>
</evidence>
<dbReference type="GO" id="GO:0004061">
    <property type="term" value="F:arylformamidase activity"/>
    <property type="evidence" value="ECO:0007669"/>
    <property type="project" value="InterPro"/>
</dbReference>
<dbReference type="STRING" id="97972.A0A2V1D5V5"/>
<dbReference type="EMBL" id="KZ805591">
    <property type="protein sequence ID" value="PVH93411.1"/>
    <property type="molecule type" value="Genomic_DNA"/>
</dbReference>
<dbReference type="Proteomes" id="UP000244855">
    <property type="component" value="Unassembled WGS sequence"/>
</dbReference>
<protein>
    <recommendedName>
        <fullName evidence="4">Cyclase</fullName>
    </recommendedName>
</protein>
<gene>
    <name evidence="2" type="ORF">DM02DRAFT_721718</name>
</gene>